<sequence length="564" mass="62860">MRRKLIVLVALASLLGFLLNPIFHVEASGELLWSRQSNLSILDDKPFAICLIEDYIYVIGYDRNMINAQFRIEKRYKYDGSLVKVWNRNPSSTLDDILYDCTVVNNMLYVVGVVNMFSTYGGFESGKLFIAILDKELNLLKTAEGPDATYGISIESDGSYIYIGGVQRTGIHYMWYLEKRDLNLNLVDNKVYSFDRYDNSDYLYSISFNPVTGRLWAVGSIDAVWWGVVILDKNLSILRIVKSDLGGTATSITFDDAGNAFVVGIGVRSDKSVIGIVKYNSSGSEVKRILSYYGSKTLYVNGDIYVFYANPSKHVIYIYDRELILRKTATLNNNTGCSSSDSMGRVSTDGITIYFATNVCYKGIFENTEWVIYAFTPIIQRMYFTVTLTLTKTTTVQIPTTITSTRLSTVYTTATSTKTLTTTLTAPVTTTVHLPTTLTTIVTITSYTATPMISTYPITSTVTETISTTITLSSTHTLVSATPIIITSYEKQRTLYSVTTSYIVQQQTVTHTITTTIVIENTQNKEIVAASRGTNDYHTIAVTIASLLVAGVLLFVFLGSYRQR</sequence>
<proteinExistence type="predicted"/>
<feature type="transmembrane region" description="Helical" evidence="1">
    <location>
        <begin position="537"/>
        <end position="558"/>
    </location>
</feature>
<organism evidence="2">
    <name type="scientific">Ignisphaera aggregans</name>
    <dbReference type="NCBI Taxonomy" id="334771"/>
    <lineage>
        <taxon>Archaea</taxon>
        <taxon>Thermoproteota</taxon>
        <taxon>Thermoprotei</taxon>
        <taxon>Desulfurococcales</taxon>
        <taxon>Desulfurococcaceae</taxon>
        <taxon>Ignisphaera</taxon>
    </lineage>
</organism>
<dbReference type="SUPFAM" id="SSF82171">
    <property type="entry name" value="DPP6 N-terminal domain-like"/>
    <property type="match status" value="1"/>
</dbReference>
<gene>
    <name evidence="2" type="ORF">ENU41_06570</name>
</gene>
<evidence type="ECO:0000256" key="1">
    <source>
        <dbReference type="SAM" id="Phobius"/>
    </source>
</evidence>
<keyword evidence="1" id="KW-0812">Transmembrane</keyword>
<dbReference type="EMBL" id="DTCK01000040">
    <property type="protein sequence ID" value="HGQ36322.1"/>
    <property type="molecule type" value="Genomic_DNA"/>
</dbReference>
<protein>
    <submittedName>
        <fullName evidence="2">Uncharacterized protein</fullName>
    </submittedName>
</protein>
<dbReference type="AlphaFoldDB" id="A0A832CTD3"/>
<evidence type="ECO:0000313" key="2">
    <source>
        <dbReference type="EMBL" id="HGQ36322.1"/>
    </source>
</evidence>
<accession>A0A832CTD3</accession>
<keyword evidence="1" id="KW-1133">Transmembrane helix</keyword>
<name>A0A832CTD3_9CREN</name>
<keyword evidence="1" id="KW-0472">Membrane</keyword>
<reference evidence="2" key="1">
    <citation type="journal article" date="2020" name="mSystems">
        <title>Genome- and Community-Level Interaction Insights into Carbon Utilization and Element Cycling Functions of Hydrothermarchaeota in Hydrothermal Sediment.</title>
        <authorList>
            <person name="Zhou Z."/>
            <person name="Liu Y."/>
            <person name="Xu W."/>
            <person name="Pan J."/>
            <person name="Luo Z.H."/>
            <person name="Li M."/>
        </authorList>
    </citation>
    <scope>NUCLEOTIDE SEQUENCE</scope>
    <source>
        <strain evidence="2">SpSt-667</strain>
    </source>
</reference>
<comment type="caution">
    <text evidence="2">The sequence shown here is derived from an EMBL/GenBank/DDBJ whole genome shotgun (WGS) entry which is preliminary data.</text>
</comment>